<feature type="domain" description="Plasmodium falciparum erythrocyte membrane protein 1 acidic terminal segment" evidence="5">
    <location>
        <begin position="3529"/>
        <end position="3860"/>
    </location>
</feature>
<proteinExistence type="predicted"/>
<evidence type="ECO:0000259" key="4">
    <source>
        <dbReference type="Pfam" id="PF05424"/>
    </source>
</evidence>
<dbReference type="Pfam" id="PF15445">
    <property type="entry name" value="ATS"/>
    <property type="match status" value="1"/>
</dbReference>
<dbReference type="InterPro" id="IPR042202">
    <property type="entry name" value="Duffy-ag-bd_sf"/>
</dbReference>
<sequence>MAPPEGGHRGAARGRGGVAARGRGGVKMARVRRGVKMARRRRGGRRGRGGGGGSVEDDAEKYKNAQDAKELLDMIGKDVYDEVHKKDADYRNALHGLWSNVTYPNDKRRTGSTPPNPCELNYKYHTNVTKGHGRENPCKDRWEIRFSDKYGGQCTNSKIHGNDDSNGKDVGACAPFRRLHLCDQHLAHMEDDKINTKDNLLLEVCLAAKYEGKSLVEKHKEFKKTHNDSNICTILARSFADIGDIIRGKDLFRGDNREKKKLEKNLQNIFKQIYNNLMEDLKKYPTKSAEAQKRYKDDAPDFYQLREDWWDANRLEVWKAITCGAPKEAQYFRKTCSNDQTWTNHNCHCAGGTVPTYFDYVPQYLRWFDEWADDFCRKRNNTLKLAKKACRNESKQLYCSHNGFDCTKRIEKGSSCSRADKCTECSTKCIPYEYWLEKQQNEFNMQKDKYDKEIEKYVRKKDNSVSNINYKYYKEFYEELKKSYKSVHDFLTLLNKGSYCKEGVKGESTINFNKTDDKGAFDRSEYCQPCPNCVVQCKDGNCTEDTKDNNCRNKIIEQILRSEQTTEIDVLINGNGPGVITEKFEDFCSNTSKDDGKYYKKWKCYNKNNDYNNCEMNISSYNDPDESKLMVSVECFDSWARNLLIDTIKWEHQLKDCINNTNVTDCKSKCNSNCKCYEKWIKRKEHEWKQVKEVLNKKDKNAHNYYNKLKYVFDSFLFPVMNALNNEEKGKWDQFTKDLEKKFGPSVESAGTANSQDAIKLLLDHLKDNATICKDNNTNEACDSSKKVKTNPCGRNNNGGKLVRVKRPAEMMQRSARKQLEKGAGETKLKGDATRGKYTSSGSEKKLDKICDISLQHSNRNPGKSEGPCHGKNTGRFDIGKNWTNVKENEKTSYSDVYLPQRREHMCTSNLEYLETGNTPFTGSDTKRINDSFLGDVLLSAKYEAENIKKLYEKNKDQSGHEVICRAVRYSFADLGDIIRGRDMWDKDEGSKKMDVILKNVFGTLHKSLEGIRNHPKYAYDKNNKPPYKQLREDWWEANRHQVWRAMKCAIEKDNITKCNGIPIEDYIPQRLRWMVEWAEWYCKAQNKYYGELETQCDNCKNKNDGKDCTQSTPECALCKAACKKYGENIKKWEKQWEKIKEKYEKLYKKALDSVNGNGKGEKSTTSGPKDENDVVDFLKQLLPQNSAAARVRVKRPAGSRATRVTATTAPITLYSSAAGYIHQELGKAVGCNTQKEFCDSKNGKYAFKDPPTLYKEACKCENNTKQAQKKKEEKTDACIIATNLVKDNNGKTSIHGCGSKTNVIYPEWKCHNDSELVREDGVCMPPRRQKLCLFYLTKSNNLNSEDDIRKHFITCAAIETYFAWERYKEDNTEAEDELQKGIIPEGFKRQMFYTFGDYRDIFFGTDISSCLFIEGTSNNIKHILNKEKKKHEEWWNEHGKEIWEGMLCALTNGLTDAKEKKDKIKNTYSYDELKNPSNGTPSLEEFAERPQFLRWFTEWGEHFCKEQKKQFDILKGLCNICTVTDNGTSKKTCDDKKKCDECKRQCQEYQKWLKTWKENYKEQKKKFLKDKKNGTYKMGPGGTEVNIADDPRVYLDKQLKNMTCTNGLTNENCEYTCMDTPSSTNTGNMPESLDEKPKEVKGRCTCQKAPQPPAGTPPLAGGAEEDDDDDDEDLDEEEEDEDDEDDDDVLSSSDEDEEEEEEEGDEDGEEDNTVDGEETQEDATENQGGKTPKVEDNVNPCQIVQKLFENPDDFKDVACNQKYGAPNRYWGWKCISDTTTGKSDGSICIPPRRRRLYVTPLTTWASGNTAASVSQGDGVSTETSQTSLLHAFVKSAAVETFFLWHKYKAENTRDNKSPLGGAAVPPQSPGSESDDNNPQNTLLRGKIPPDFLRLMFYTLGDYRDILFSGSNDTKNGYSDIVSGDNVIKERESKIQEQLKSFFSNSGSTHSPSSVTTPQALWSKYAEPIWNGMICALTHKTETPGEVDDTVKEALLDANNKPKNNGQQDYTYENVKLDDTSDTQAKTDSSLSGVDSTLNTPKLSDFVKLPPFFRWLHEWGSDFCGKRARMLEQLEKVCRGEYPNGDTKYCSGDGNICDETRAQSQNTFISLHCSDCLKECMKYKKWIDIKFEEYHNQKSKYEGEFQKIKGNSNGNNNCCKEIQNLPSAAQFLKALKHCKDDQSDRKEDNDDKKNNKIDFSEPLKTFSPTTYCKACPIYGVICNSSSGRRRSATNGCTKNTEPTNNEMHEVGDSTPIDILINDGATKDIDEELRNCSKKYSLFKGLSKQEWKCQKINGVDQCKLTKPVAKTDDDKNIWFNEFFQRWLRNFVHDYNKLKHIIHPCIKKGNGKEDKCIKDCNNKCECVGNWLKKKEKEWGNIKKHYNINSNDDKETIAYRIKSYFEQLYFDSDYKKAQEVVENESDRYKLWGCTGRDDCTTEEKEKNDDFITNLIDKLQEKIGKCKTQHSDNPSPPCVDTPPLVEEEINPIDDDTDTTDIQKPLFCPTEEEKEETLCDDKQEPKCDNFKNRFSNSTCEPKKNLIGLNAHNRRARTNSNMYISPRVKQLCLQPLHVLEDNNTKQNELIEALKECAYNEGKGLYEYYNNNKSAIGKNDSVLLDKDVETYTLEAMKRSYADYSNIVKDDVLWNYQNYISINNMIFSIASKSNKSQHISPNDDDDVKRQKLWESIRTNVWKSMLCGYKDAGGAFVNEDIKCKLPDTENTYQFFRWFEEWGQNFCIRHEQELKRLKEKCDNVTCNGTDETKKKECKMLCESYKQFLSNSKTQYENQKKEYEIIKSSYPKYEKKDAFTFLKDKCNSKCLCFKDKSGTYFDDLLKNLPDDVKDQCDCKTSKAHDDKVNDLDKCPNNINNNKNICNKYKKRRMCGEFKYNNSLDNWYGRNMLIPPRRRHLCLRNIIIKKNYRKGDISKFKDDLLSAAASEAKFLFKNYEDKNEALQAIKYTFADIGDIIKGKDMMDDTAYKKINIKLQNALETTGNVSTTPEKWWEQNRKDVWEAMLCAYKQDGREIKPNDCNIPTEENTHQFLRWLTEWGTQYCKEKEQLKLNMQMPCKIHFDKYGIIEKRNDVHPNCLPSVEKYEVWSNNRLHQWKRLSSKFDEVKGTMNENVKKLTAYEYLKQNCSKCICSFKDIEQTNKKSKDEGYHIYEDILDKAQIPSFLEDTAYRYKGLNPECPEDIECSQYGNIPCSAVSHDDDNDWNSSLVRYNKTTNWGVLLPPRRRQLCLRIDVNKFLHLRNDINNLKTFICKSAFAEAKRLKKVYKDDNDKLLQAMKYSFADIGSIVKGEDMKEGTASDNITKIFNGSKYSGTDRKTWWDLNKYHVWESMLCGYKEAQGDTKTSENCRFPDIETVPQFLRWFQEWTEIFCIKRKTLYDKMVTECQNAECVISKGSVDKPECTKACEEYKNYVLKKKKEYYIQKDKYDNQFKKVLNNKDAPIFLNVHCLSEYFSDSKNWENPYDTFDDDKHKDKCDCKKIEHPPPVVPDTRPPPPPPKSDDIFPPPADEPFDPTILQTTIPFGVALALGSIAFLFLKKKTQAPVELFSVINIPKSDYDIPTLKSSNRYIPYASDRHKGKTYIYMEGDSDEDKYAFMSDTTDVTSSESEYEELDINDIYVPGSPKYKTLIEVVLEPSKRDIQSDDIPSSDIPMNKFTDDEWNQLKKDFISNMLQNQPNDVTNDYKSGDIPLNTQPNTLYFDKPDEKPFITSIHDRNLYSGEEYSYNVNMVNSMNDIPINSHNNVYSGIDLINDSLNSNNVDIYDEILKRKENELFGTNHVKHTNTHNVAKPARDDPIHNQLELFHKWLDRHRDMCEKWENHHERLAKLKEEWDKDNNNSGNINPSGNTPPTSDIPSGKLSDTPSDNNIHSDIHPSDIPSGKQSDIPKKTEH</sequence>
<dbReference type="FunFam" id="1.20.58.830:FF:000002">
    <property type="entry name" value="Erythrocyte membrane protein 1, PfEMP1"/>
    <property type="match status" value="1"/>
</dbReference>
<feature type="domain" description="Duffy-binding-like" evidence="8">
    <location>
        <begin position="1077"/>
        <end position="1185"/>
    </location>
</feature>
<evidence type="ECO:0000259" key="5">
    <source>
        <dbReference type="Pfam" id="PF15445"/>
    </source>
</evidence>
<feature type="domain" description="Duffy-antigen binding" evidence="4">
    <location>
        <begin position="2901"/>
        <end position="3036"/>
    </location>
</feature>
<dbReference type="SUPFAM" id="SSF140924">
    <property type="entry name" value="Duffy binding domain-like"/>
    <property type="match status" value="9"/>
</dbReference>
<dbReference type="Pfam" id="PF03011">
    <property type="entry name" value="PFEMP"/>
    <property type="match status" value="2"/>
</dbReference>
<evidence type="ECO:0000256" key="2">
    <source>
        <dbReference type="SAM" id="MobiDB-lite"/>
    </source>
</evidence>
<dbReference type="InterPro" id="IPR029211">
    <property type="entry name" value="PfEMP1_ATS"/>
</dbReference>
<dbReference type="Gene3D" id="1.20.58.830">
    <property type="match status" value="7"/>
</dbReference>
<feature type="compositionally biased region" description="Gly residues" evidence="2">
    <location>
        <begin position="13"/>
        <end position="25"/>
    </location>
</feature>
<feature type="region of interest" description="Disordered" evidence="2">
    <location>
        <begin position="1997"/>
        <end position="2034"/>
    </location>
</feature>
<feature type="coiled-coil region" evidence="1">
    <location>
        <begin position="1123"/>
        <end position="1150"/>
    </location>
</feature>
<dbReference type="Proteomes" id="UP000030656">
    <property type="component" value="Unassembled WGS sequence"/>
</dbReference>
<dbReference type="InterPro" id="IPR044932">
    <property type="entry name" value="PfEMP1_ATS_sf"/>
</dbReference>
<dbReference type="FunFam" id="1.10.1900.40:FF:000005">
    <property type="entry name" value="Erythrocyte membrane protein 1, PfEMP1"/>
    <property type="match status" value="1"/>
</dbReference>
<dbReference type="EMBL" id="KI928044">
    <property type="protein sequence ID" value="ETW27884.1"/>
    <property type="molecule type" value="Genomic_DNA"/>
</dbReference>
<gene>
    <name evidence="9" type="ORF">PFFCH_04689</name>
</gene>
<dbReference type="FunFam" id="1.20.58.1930:FF:000001">
    <property type="entry name" value="Erythrocyte membrane protein 1, PfEMP1"/>
    <property type="match status" value="1"/>
</dbReference>
<evidence type="ECO:0000313" key="9">
    <source>
        <dbReference type="EMBL" id="ETW27884.1"/>
    </source>
</evidence>
<dbReference type="Gene3D" id="1.10.1900.40">
    <property type="entry name" value="Acidic terminal segments, variant surface antigen of PfEMP1"/>
    <property type="match status" value="2"/>
</dbReference>
<feature type="region of interest" description="Disordered" evidence="2">
    <location>
        <begin position="812"/>
        <end position="842"/>
    </location>
</feature>
<feature type="domain" description="Duffy-binding-like" evidence="8">
    <location>
        <begin position="370"/>
        <end position="524"/>
    </location>
</feature>
<feature type="compositionally biased region" description="Basic and acidic residues" evidence="2">
    <location>
        <begin position="818"/>
        <end position="835"/>
    </location>
</feature>
<evidence type="ECO:0000259" key="6">
    <source>
        <dbReference type="Pfam" id="PF15447"/>
    </source>
</evidence>
<evidence type="ECO:0008006" key="11">
    <source>
        <dbReference type="Google" id="ProtNLM"/>
    </source>
</evidence>
<dbReference type="Gene3D" id="1.20.1310.20">
    <property type="entry name" value="Duffy-antigen binding domain"/>
    <property type="match status" value="7"/>
</dbReference>
<accession>A0A024VGS0</accession>
<feature type="domain" description="Duffy-antigen binding" evidence="4">
    <location>
        <begin position="897"/>
        <end position="1073"/>
    </location>
</feature>
<feature type="region of interest" description="Disordered" evidence="2">
    <location>
        <begin position="1"/>
        <end position="60"/>
    </location>
</feature>
<feature type="region of interest" description="Disordered" evidence="2">
    <location>
        <begin position="1622"/>
        <end position="1738"/>
    </location>
</feature>
<dbReference type="Gene3D" id="1.20.58.1930">
    <property type="match status" value="2"/>
</dbReference>
<dbReference type="GO" id="GO:0046789">
    <property type="term" value="F:host cell surface receptor binding"/>
    <property type="evidence" value="ECO:0007669"/>
    <property type="project" value="InterPro"/>
</dbReference>
<feature type="domain" description="Duffy-antigen binding" evidence="4">
    <location>
        <begin position="2556"/>
        <end position="2719"/>
    </location>
</feature>
<dbReference type="Pfam" id="PF22672">
    <property type="entry name" value="DBL_C"/>
    <property type="match status" value="4"/>
</dbReference>
<feature type="domain" description="Duffy-antigen binding" evidence="4">
    <location>
        <begin position="1788"/>
        <end position="1996"/>
    </location>
</feature>
<feature type="compositionally biased region" description="Basic and acidic residues" evidence="2">
    <location>
        <begin position="1634"/>
        <end position="1643"/>
    </location>
</feature>
<feature type="domain" description="Duffy-binding-like" evidence="3">
    <location>
        <begin position="636"/>
        <end position="779"/>
    </location>
</feature>
<evidence type="ECO:0000256" key="1">
    <source>
        <dbReference type="SAM" id="Coils"/>
    </source>
</evidence>
<feature type="domain" description="Cysteine-rich interdomain region 1 gamma" evidence="7">
    <location>
        <begin position="2254"/>
        <end position="2305"/>
    </location>
</feature>
<feature type="domain" description="Plasmodium falciparum erythrocyte membrane protein-1 N-terminal segment" evidence="6">
    <location>
        <begin position="67"/>
        <end position="100"/>
    </location>
</feature>
<feature type="compositionally biased region" description="Pro residues" evidence="2">
    <location>
        <begin position="3493"/>
        <end position="3518"/>
    </location>
</feature>
<dbReference type="Pfam" id="PF15447">
    <property type="entry name" value="NTS"/>
    <property type="match status" value="1"/>
</dbReference>
<feature type="compositionally biased region" description="Acidic residues" evidence="2">
    <location>
        <begin position="1664"/>
        <end position="1725"/>
    </location>
</feature>
<organism evidence="9 10">
    <name type="scientific">Plasmodium falciparum FCH/4</name>
    <dbReference type="NCBI Taxonomy" id="1036724"/>
    <lineage>
        <taxon>Eukaryota</taxon>
        <taxon>Sar</taxon>
        <taxon>Alveolata</taxon>
        <taxon>Apicomplexa</taxon>
        <taxon>Aconoidasida</taxon>
        <taxon>Haemosporida</taxon>
        <taxon>Plasmodiidae</taxon>
        <taxon>Plasmodium</taxon>
        <taxon>Plasmodium (Laverania)</taxon>
    </lineage>
</organism>
<reference evidence="9 10" key="2">
    <citation type="submission" date="2013-02" db="EMBL/GenBank/DDBJ databases">
        <title>The Genome Sequence of Plasmodium falciparum FCH/4.</title>
        <authorList>
            <consortium name="The Broad Institute Genome Sequencing Platform"/>
            <consortium name="The Broad Institute Genome Sequencing Center for Infectious Disease"/>
            <person name="Neafsey D."/>
            <person name="Cheeseman I."/>
            <person name="Volkman S."/>
            <person name="Adams J."/>
            <person name="Walker B."/>
            <person name="Young S.K."/>
            <person name="Zeng Q."/>
            <person name="Gargeya S."/>
            <person name="Fitzgerald M."/>
            <person name="Haas B."/>
            <person name="Abouelleil A."/>
            <person name="Alvarado L."/>
            <person name="Arachchi H.M."/>
            <person name="Berlin A.M."/>
            <person name="Chapman S.B."/>
            <person name="Dewar J."/>
            <person name="Goldberg J."/>
            <person name="Griggs A."/>
            <person name="Gujja S."/>
            <person name="Hansen M."/>
            <person name="Howarth C."/>
            <person name="Imamovic A."/>
            <person name="Larimer J."/>
            <person name="McCowan C."/>
            <person name="Murphy C."/>
            <person name="Neiman D."/>
            <person name="Pearson M."/>
            <person name="Priest M."/>
            <person name="Roberts A."/>
            <person name="Saif S."/>
            <person name="Shea T."/>
            <person name="Sisk P."/>
            <person name="Sykes S."/>
            <person name="Wortman J."/>
            <person name="Nusbaum C."/>
            <person name="Birren B."/>
        </authorList>
    </citation>
    <scope>NUCLEOTIDE SEQUENCE [LARGE SCALE GENOMIC DNA]</scope>
    <source>
        <strain evidence="9 10">FCH/4</strain>
    </source>
</reference>
<feature type="region of interest" description="Disordered" evidence="2">
    <location>
        <begin position="3490"/>
        <end position="3520"/>
    </location>
</feature>
<dbReference type="FunFam" id="1.20.1310.20:FF:000012">
    <property type="entry name" value="Erythrocyte membrane protein 1, PfEMP1"/>
    <property type="match status" value="1"/>
</dbReference>
<feature type="compositionally biased region" description="Polar residues" evidence="2">
    <location>
        <begin position="2022"/>
        <end position="2034"/>
    </location>
</feature>
<dbReference type="GO" id="GO:0016020">
    <property type="term" value="C:membrane"/>
    <property type="evidence" value="ECO:0007669"/>
    <property type="project" value="InterPro"/>
</dbReference>
<dbReference type="FunFam" id="1.20.58.1930:FF:000002">
    <property type="entry name" value="Erythrocyte membrane protein 1, PfEMP1"/>
    <property type="match status" value="1"/>
</dbReference>
<feature type="compositionally biased region" description="Polar residues" evidence="2">
    <location>
        <begin position="2001"/>
        <end position="2011"/>
    </location>
</feature>
<feature type="domain" description="Duffy-binding-like" evidence="8">
    <location>
        <begin position="2058"/>
        <end position="2209"/>
    </location>
</feature>
<evidence type="ECO:0000313" key="10">
    <source>
        <dbReference type="Proteomes" id="UP000030656"/>
    </source>
</evidence>
<feature type="compositionally biased region" description="Basic residues" evidence="2">
    <location>
        <begin position="29"/>
        <end position="48"/>
    </location>
</feature>
<dbReference type="InterPro" id="IPR041480">
    <property type="entry name" value="CIDR1_gamma"/>
</dbReference>
<dbReference type="InterPro" id="IPR004258">
    <property type="entry name" value="DBL"/>
</dbReference>
<feature type="compositionally biased region" description="Low complexity" evidence="2">
    <location>
        <begin position="3846"/>
        <end position="3860"/>
    </location>
</feature>
<dbReference type="InterPro" id="IPR054595">
    <property type="entry name" value="DBL_C"/>
</dbReference>
<feature type="domain" description="Duffy-antigen binding" evidence="4">
    <location>
        <begin position="171"/>
        <end position="366"/>
    </location>
</feature>
<feature type="domain" description="Duffy-binding-like" evidence="3">
    <location>
        <begin position="2321"/>
        <end position="2469"/>
    </location>
</feature>
<evidence type="ECO:0000259" key="3">
    <source>
        <dbReference type="Pfam" id="PF03011"/>
    </source>
</evidence>
<name>A0A024VGS0_PLAFA</name>
<evidence type="ECO:0000259" key="8">
    <source>
        <dbReference type="Pfam" id="PF22672"/>
    </source>
</evidence>
<evidence type="ECO:0000259" key="7">
    <source>
        <dbReference type="Pfam" id="PF18562"/>
    </source>
</evidence>
<feature type="region of interest" description="Disordered" evidence="2">
    <location>
        <begin position="1855"/>
        <end position="1885"/>
    </location>
</feature>
<dbReference type="InterPro" id="IPR008602">
    <property type="entry name" value="Duffy-antigen-binding"/>
</dbReference>
<feature type="domain" description="Duffy-antigen binding" evidence="4">
    <location>
        <begin position="3228"/>
        <end position="3371"/>
    </location>
</feature>
<dbReference type="Pfam" id="PF05424">
    <property type="entry name" value="Duffy_binding"/>
    <property type="match status" value="7"/>
</dbReference>
<dbReference type="InterPro" id="IPR029210">
    <property type="entry name" value="PfEMP1_NTS"/>
</dbReference>
<feature type="domain" description="Duffy-antigen binding" evidence="4">
    <location>
        <begin position="1322"/>
        <end position="1464"/>
    </location>
</feature>
<dbReference type="Pfam" id="PF18562">
    <property type="entry name" value="CIDR1_gamma"/>
    <property type="match status" value="1"/>
</dbReference>
<keyword evidence="1" id="KW-0175">Coiled coil</keyword>
<reference evidence="9 10" key="1">
    <citation type="submission" date="2013-02" db="EMBL/GenBank/DDBJ databases">
        <title>The Genome Annotation of Plasmodium falciparum FCH/4.</title>
        <authorList>
            <consortium name="The Broad Institute Genome Sequencing Platform"/>
            <consortium name="The Broad Institute Genome Sequencing Center for Infectious Disease"/>
            <person name="Neafsey D."/>
            <person name="Hoffman S."/>
            <person name="Volkman S."/>
            <person name="Rosenthal P."/>
            <person name="Walker B."/>
            <person name="Young S.K."/>
            <person name="Zeng Q."/>
            <person name="Gargeya S."/>
            <person name="Fitzgerald M."/>
            <person name="Haas B."/>
            <person name="Abouelleil A."/>
            <person name="Allen A.W."/>
            <person name="Alvarado L."/>
            <person name="Arachchi H.M."/>
            <person name="Berlin A.M."/>
            <person name="Chapman S.B."/>
            <person name="Gainer-Dewar J."/>
            <person name="Goldberg J."/>
            <person name="Griggs A."/>
            <person name="Gujja S."/>
            <person name="Hansen M."/>
            <person name="Howarth C."/>
            <person name="Imamovic A."/>
            <person name="Ireland A."/>
            <person name="Larimer J."/>
            <person name="McCowan C."/>
            <person name="Murphy C."/>
            <person name="Pearson M."/>
            <person name="Poon T.W."/>
            <person name="Priest M."/>
            <person name="Roberts A."/>
            <person name="Saif S."/>
            <person name="Shea T."/>
            <person name="Sisk P."/>
            <person name="Sykes S."/>
            <person name="Wortman J."/>
            <person name="Nusbaum C."/>
            <person name="Birren B."/>
        </authorList>
    </citation>
    <scope>NUCLEOTIDE SEQUENCE [LARGE SCALE GENOMIC DNA]</scope>
    <source>
        <strain evidence="9 10">FCH/4</strain>
    </source>
</reference>
<protein>
    <recommendedName>
        <fullName evidence="11">Duffy-binding-like domain-containing protein</fullName>
    </recommendedName>
</protein>
<feature type="region of interest" description="Disordered" evidence="2">
    <location>
        <begin position="3841"/>
        <end position="3900"/>
    </location>
</feature>
<dbReference type="FunFam" id="1.10.1900.40:FF:000001">
    <property type="entry name" value="Erythrocyte membrane protein 1"/>
    <property type="match status" value="1"/>
</dbReference>
<feature type="domain" description="Duffy-binding-like" evidence="8">
    <location>
        <begin position="1499"/>
        <end position="1577"/>
    </location>
</feature>
<dbReference type="FunFam" id="1.20.58.830:FF:000021">
    <property type="entry name" value="Erythrocyte membrane protein 1, PfEMP1"/>
    <property type="match status" value="1"/>
</dbReference>
<dbReference type="FunFam" id="1.20.58.830:FF:000005">
    <property type="entry name" value="Erythrocyte membrane protein 1, PfEMP1"/>
    <property type="match status" value="1"/>
</dbReference>